<organism evidence="1">
    <name type="scientific">freshwater metagenome</name>
    <dbReference type="NCBI Taxonomy" id="449393"/>
    <lineage>
        <taxon>unclassified sequences</taxon>
        <taxon>metagenomes</taxon>
        <taxon>ecological metagenomes</taxon>
    </lineage>
</organism>
<reference evidence="1" key="1">
    <citation type="submission" date="2020-05" db="EMBL/GenBank/DDBJ databases">
        <authorList>
            <person name="Chiriac C."/>
            <person name="Salcher M."/>
            <person name="Ghai R."/>
            <person name="Kavagutti S V."/>
        </authorList>
    </citation>
    <scope>NUCLEOTIDE SEQUENCE</scope>
</reference>
<evidence type="ECO:0000313" key="4">
    <source>
        <dbReference type="EMBL" id="CAB4994256.1"/>
    </source>
</evidence>
<dbReference type="AlphaFoldDB" id="A0A6J6UJC4"/>
<dbReference type="EMBL" id="CAFBMH010000035">
    <property type="protein sequence ID" value="CAB4906756.1"/>
    <property type="molecule type" value="Genomic_DNA"/>
</dbReference>
<accession>A0A6J6UJC4</accession>
<dbReference type="EMBL" id="CAFABA010000002">
    <property type="protein sequence ID" value="CAB4812724.1"/>
    <property type="molecule type" value="Genomic_DNA"/>
</dbReference>
<name>A0A6J6UJC4_9ZZZZ</name>
<protein>
    <submittedName>
        <fullName evidence="1">Unannotated protein</fullName>
    </submittedName>
</protein>
<sequence>MGTWNNFCRELEKAGAFLDRPESPLDEIDRAEGLRYLTRLLRVGLDLTLEFADPHHPALVSAQEAHFGDGGNTADCVYLHAVIDGRSSYRLRGTRGEAPLMEIGIYDGKIGLDPVSKRIDAVTEAGLVVDEHGEVDVRIGPGFADNAGPNVLHSDATTRYLFIRQYAHDWRSTTPATLSLELLDPATATPPPLTLAVVEDALDRSARFVHDAAVAWAAVVDNTRREPANVLTPVPDGIDMTVPTGHRYAFGHFDLAEDEALVIDFRPAEVPYWGLAINNYWFEVPDYEGTSGQVNNLTAQPDAGSTVRVVISSRDPGVPNWIDTFGHRVGLMVFRWFRTPLPVPEIRTRVVPVASLAASAAGI</sequence>
<proteinExistence type="predicted"/>
<dbReference type="EMBL" id="CAFBOS010000062">
    <property type="protein sequence ID" value="CAB4994256.1"/>
    <property type="molecule type" value="Genomic_DNA"/>
</dbReference>
<evidence type="ECO:0000313" key="3">
    <source>
        <dbReference type="EMBL" id="CAB4906756.1"/>
    </source>
</evidence>
<evidence type="ECO:0000313" key="2">
    <source>
        <dbReference type="EMBL" id="CAB4812724.1"/>
    </source>
</evidence>
<gene>
    <name evidence="1" type="ORF">UFOPK2754_02333</name>
    <name evidence="2" type="ORF">UFOPK3139_00105</name>
    <name evidence="3" type="ORF">UFOPK3543_01197</name>
    <name evidence="4" type="ORF">UFOPK3967_01216</name>
</gene>
<dbReference type="EMBL" id="CAEZYR010000101">
    <property type="protein sequence ID" value="CAB4759872.1"/>
    <property type="molecule type" value="Genomic_DNA"/>
</dbReference>
<evidence type="ECO:0000313" key="1">
    <source>
        <dbReference type="EMBL" id="CAB4759872.1"/>
    </source>
</evidence>